<reference evidence="2 3" key="1">
    <citation type="submission" date="2024-01" db="EMBL/GenBank/DDBJ databases">
        <title>Genome assemblies of Stephania.</title>
        <authorList>
            <person name="Yang L."/>
        </authorList>
    </citation>
    <scope>NUCLEOTIDE SEQUENCE [LARGE SCALE GENOMIC DNA]</scope>
    <source>
        <strain evidence="2">JXDWG</strain>
        <tissue evidence="2">Leaf</tissue>
    </source>
</reference>
<dbReference type="EMBL" id="JBBNAG010000012">
    <property type="protein sequence ID" value="KAK9089873.1"/>
    <property type="molecule type" value="Genomic_DNA"/>
</dbReference>
<keyword evidence="3" id="KW-1185">Reference proteome</keyword>
<name>A0AAP0EI61_9MAGN</name>
<feature type="region of interest" description="Disordered" evidence="1">
    <location>
        <begin position="10"/>
        <end position="30"/>
    </location>
</feature>
<evidence type="ECO:0000256" key="1">
    <source>
        <dbReference type="SAM" id="MobiDB-lite"/>
    </source>
</evidence>
<organism evidence="2 3">
    <name type="scientific">Stephania cephalantha</name>
    <dbReference type="NCBI Taxonomy" id="152367"/>
    <lineage>
        <taxon>Eukaryota</taxon>
        <taxon>Viridiplantae</taxon>
        <taxon>Streptophyta</taxon>
        <taxon>Embryophyta</taxon>
        <taxon>Tracheophyta</taxon>
        <taxon>Spermatophyta</taxon>
        <taxon>Magnoliopsida</taxon>
        <taxon>Ranunculales</taxon>
        <taxon>Menispermaceae</taxon>
        <taxon>Menispermoideae</taxon>
        <taxon>Cissampelideae</taxon>
        <taxon>Stephania</taxon>
    </lineage>
</organism>
<accession>A0AAP0EI61</accession>
<sequence>MYSPYLLTLSQNSSTKGPSGPNAMAFSTSIPAPTNTATPREIAPNITNLRCPSLKFTKTSLFEPDLIMGGCNCSSKLKGLFVLGFVFGGYLDMGLE</sequence>
<gene>
    <name evidence="2" type="ORF">Scep_028955</name>
</gene>
<proteinExistence type="predicted"/>
<comment type="caution">
    <text evidence="2">The sequence shown here is derived from an EMBL/GenBank/DDBJ whole genome shotgun (WGS) entry which is preliminary data.</text>
</comment>
<dbReference type="Proteomes" id="UP001419268">
    <property type="component" value="Unassembled WGS sequence"/>
</dbReference>
<evidence type="ECO:0000313" key="3">
    <source>
        <dbReference type="Proteomes" id="UP001419268"/>
    </source>
</evidence>
<protein>
    <submittedName>
        <fullName evidence="2">Uncharacterized protein</fullName>
    </submittedName>
</protein>
<dbReference type="AlphaFoldDB" id="A0AAP0EI61"/>
<evidence type="ECO:0000313" key="2">
    <source>
        <dbReference type="EMBL" id="KAK9089873.1"/>
    </source>
</evidence>